<evidence type="ECO:0000256" key="8">
    <source>
        <dbReference type="ARBA" id="ARBA00048109"/>
    </source>
</evidence>
<dbReference type="PANTHER" id="PTHR48098:SF1">
    <property type="entry name" value="DIACYLGLYCEROL ACYLTRANSFERASE_MYCOLYLTRANSFERASE AG85A"/>
    <property type="match status" value="1"/>
</dbReference>
<evidence type="ECO:0000256" key="10">
    <source>
        <dbReference type="SAM" id="SignalP"/>
    </source>
</evidence>
<dbReference type="PROSITE" id="PS51318">
    <property type="entry name" value="TAT"/>
    <property type="match status" value="1"/>
</dbReference>
<keyword evidence="5" id="KW-0808">Transferase</keyword>
<comment type="similarity">
    <text evidence="2">Belongs to the mycobacterial A85 antigen family.</text>
</comment>
<dbReference type="SUPFAM" id="SSF53474">
    <property type="entry name" value="alpha/beta-Hydrolases"/>
    <property type="match status" value="1"/>
</dbReference>
<feature type="region of interest" description="Disordered" evidence="9">
    <location>
        <begin position="25"/>
        <end position="52"/>
    </location>
</feature>
<feature type="chain" id="PRO_5046714895" description="Acyl-CoA:diacylglycerol acyltransferase" evidence="10">
    <location>
        <begin position="20"/>
        <end position="297"/>
    </location>
</feature>
<sequence length="297" mass="31188">MRGPAFGRRRLLSMAGVVAAGAAACSAPQSPPRPSAPPPAVDPAASGTGMPEVRTEQVRSAHRGTDVQLYVAHPTGLPDTANLPVVLYLHGRDGVHPTPIPYGTLAALEREHASGSVPPFGFVVVDGGFNPYWTDGSRNGDLAAMLRDEVPRWLRERGLADDDGLPFAVAGISTGGFGALDYAADRNLAGRPPAAAAVLAPALPTSWDHMREKDAFATEDEWRAHDPLERLADLGDVPVGVWIGDADPFLDGTRRLVDGHDNTPVVSYLPGGHGPEVFEAVGPDMVTFLGKALPNPA</sequence>
<organism evidence="11 12">
    <name type="scientific">Saccharopolyspora rosea</name>
    <dbReference type="NCBI Taxonomy" id="524884"/>
    <lineage>
        <taxon>Bacteria</taxon>
        <taxon>Bacillati</taxon>
        <taxon>Actinomycetota</taxon>
        <taxon>Actinomycetes</taxon>
        <taxon>Pseudonocardiales</taxon>
        <taxon>Pseudonocardiaceae</taxon>
        <taxon>Saccharopolyspora</taxon>
    </lineage>
</organism>
<keyword evidence="6" id="KW-0012">Acyltransferase</keyword>
<evidence type="ECO:0000256" key="3">
    <source>
        <dbReference type="ARBA" id="ARBA00012820"/>
    </source>
</evidence>
<evidence type="ECO:0000256" key="7">
    <source>
        <dbReference type="ARBA" id="ARBA00032572"/>
    </source>
</evidence>
<dbReference type="InterPro" id="IPR050583">
    <property type="entry name" value="Mycobacterial_A85_antigen"/>
</dbReference>
<evidence type="ECO:0000256" key="5">
    <source>
        <dbReference type="ARBA" id="ARBA00022679"/>
    </source>
</evidence>
<keyword evidence="11" id="KW-0378">Hydrolase</keyword>
<dbReference type="Pfam" id="PF00756">
    <property type="entry name" value="Esterase"/>
    <property type="match status" value="1"/>
</dbReference>
<evidence type="ECO:0000313" key="12">
    <source>
        <dbReference type="Proteomes" id="UP001597018"/>
    </source>
</evidence>
<keyword evidence="10" id="KW-0732">Signal</keyword>
<name>A0ABW3G1L9_9PSEU</name>
<dbReference type="InterPro" id="IPR006311">
    <property type="entry name" value="TAT_signal"/>
</dbReference>
<feature type="signal peptide" evidence="10">
    <location>
        <begin position="1"/>
        <end position="19"/>
    </location>
</feature>
<evidence type="ECO:0000313" key="11">
    <source>
        <dbReference type="EMBL" id="MFD0923823.1"/>
    </source>
</evidence>
<comment type="caution">
    <text evidence="11">The sequence shown here is derived from an EMBL/GenBank/DDBJ whole genome shotgun (WGS) entry which is preliminary data.</text>
</comment>
<evidence type="ECO:0000256" key="1">
    <source>
        <dbReference type="ARBA" id="ARBA00000697"/>
    </source>
</evidence>
<gene>
    <name evidence="11" type="ORF">ACFQ16_29100</name>
</gene>
<dbReference type="PANTHER" id="PTHR48098">
    <property type="entry name" value="ENTEROCHELIN ESTERASE-RELATED"/>
    <property type="match status" value="1"/>
</dbReference>
<evidence type="ECO:0000256" key="2">
    <source>
        <dbReference type="ARBA" id="ARBA00005874"/>
    </source>
</evidence>
<reference evidence="12" key="1">
    <citation type="journal article" date="2019" name="Int. J. Syst. Evol. Microbiol.">
        <title>The Global Catalogue of Microorganisms (GCM) 10K type strain sequencing project: providing services to taxonomists for standard genome sequencing and annotation.</title>
        <authorList>
            <consortium name="The Broad Institute Genomics Platform"/>
            <consortium name="The Broad Institute Genome Sequencing Center for Infectious Disease"/>
            <person name="Wu L."/>
            <person name="Ma J."/>
        </authorList>
    </citation>
    <scope>NUCLEOTIDE SEQUENCE [LARGE SCALE GENOMIC DNA]</scope>
    <source>
        <strain evidence="12">CCUG 56401</strain>
    </source>
</reference>
<evidence type="ECO:0000256" key="6">
    <source>
        <dbReference type="ARBA" id="ARBA00023315"/>
    </source>
</evidence>
<dbReference type="GO" id="GO:0016787">
    <property type="term" value="F:hydrolase activity"/>
    <property type="evidence" value="ECO:0007669"/>
    <property type="project" value="UniProtKB-KW"/>
</dbReference>
<dbReference type="EC" id="2.3.1.20" evidence="4"/>
<dbReference type="EC" id="2.3.1.122" evidence="3"/>
<comment type="catalytic activity">
    <reaction evidence="1">
        <text>2 alpha,alpha'-trehalose 6-mycolate = alpha,alpha'-trehalose 6,6'-bismycolate + alpha,alpha-trehalose</text>
        <dbReference type="Rhea" id="RHEA:23472"/>
        <dbReference type="ChEBI" id="CHEBI:16551"/>
        <dbReference type="ChEBI" id="CHEBI:18195"/>
        <dbReference type="ChEBI" id="CHEBI:18234"/>
        <dbReference type="EC" id="2.3.1.122"/>
    </reaction>
</comment>
<dbReference type="InterPro" id="IPR000801">
    <property type="entry name" value="Esterase-like"/>
</dbReference>
<dbReference type="Gene3D" id="3.40.50.1820">
    <property type="entry name" value="alpha/beta hydrolase"/>
    <property type="match status" value="1"/>
</dbReference>
<comment type="catalytic activity">
    <reaction evidence="8">
        <text>an acyl-CoA + a 1,2-diacyl-sn-glycerol = a triacyl-sn-glycerol + CoA</text>
        <dbReference type="Rhea" id="RHEA:10868"/>
        <dbReference type="ChEBI" id="CHEBI:17815"/>
        <dbReference type="ChEBI" id="CHEBI:57287"/>
        <dbReference type="ChEBI" id="CHEBI:58342"/>
        <dbReference type="ChEBI" id="CHEBI:64615"/>
        <dbReference type="EC" id="2.3.1.20"/>
    </reaction>
</comment>
<keyword evidence="12" id="KW-1185">Reference proteome</keyword>
<evidence type="ECO:0000256" key="9">
    <source>
        <dbReference type="SAM" id="MobiDB-lite"/>
    </source>
</evidence>
<dbReference type="RefSeq" id="WP_263247952.1">
    <property type="nucleotide sequence ID" value="NZ_BAABLT010000043.1"/>
</dbReference>
<proteinExistence type="inferred from homology"/>
<evidence type="ECO:0000256" key="4">
    <source>
        <dbReference type="ARBA" id="ARBA00013244"/>
    </source>
</evidence>
<dbReference type="EMBL" id="JBHTIW010000043">
    <property type="protein sequence ID" value="MFD0923823.1"/>
    <property type="molecule type" value="Genomic_DNA"/>
</dbReference>
<dbReference type="PROSITE" id="PS51257">
    <property type="entry name" value="PROKAR_LIPOPROTEIN"/>
    <property type="match status" value="1"/>
</dbReference>
<protein>
    <recommendedName>
        <fullName evidence="7">Acyl-CoA:diacylglycerol acyltransferase</fullName>
        <ecNumber evidence="3">2.3.1.122</ecNumber>
        <ecNumber evidence="4">2.3.1.20</ecNumber>
    </recommendedName>
</protein>
<dbReference type="InterPro" id="IPR029058">
    <property type="entry name" value="AB_hydrolase_fold"/>
</dbReference>
<accession>A0ABW3G1L9</accession>
<dbReference type="Proteomes" id="UP001597018">
    <property type="component" value="Unassembled WGS sequence"/>
</dbReference>
<feature type="compositionally biased region" description="Pro residues" evidence="9">
    <location>
        <begin position="29"/>
        <end position="41"/>
    </location>
</feature>